<dbReference type="Gene3D" id="1.10.260.40">
    <property type="entry name" value="lambda repressor-like DNA-binding domains"/>
    <property type="match status" value="1"/>
</dbReference>
<feature type="transmembrane region" description="Helical" evidence="2">
    <location>
        <begin position="168"/>
        <end position="189"/>
    </location>
</feature>
<dbReference type="SUPFAM" id="SSF47413">
    <property type="entry name" value="lambda repressor-like DNA-binding domains"/>
    <property type="match status" value="1"/>
</dbReference>
<protein>
    <submittedName>
        <fullName evidence="4">Peptidoglycan-binding protein</fullName>
    </submittedName>
</protein>
<evidence type="ECO:0000259" key="3">
    <source>
        <dbReference type="SMART" id="SM00530"/>
    </source>
</evidence>
<keyword evidence="2" id="KW-0472">Membrane</keyword>
<dbReference type="InterPro" id="IPR010982">
    <property type="entry name" value="Lambda_DNA-bd_dom_sf"/>
</dbReference>
<gene>
    <name evidence="4" type="ORF">R5U08_13830</name>
</gene>
<dbReference type="SUPFAM" id="SSF47090">
    <property type="entry name" value="PGBD-like"/>
    <property type="match status" value="1"/>
</dbReference>
<evidence type="ECO:0000256" key="1">
    <source>
        <dbReference type="SAM" id="MobiDB-lite"/>
    </source>
</evidence>
<dbReference type="InterPro" id="IPR001387">
    <property type="entry name" value="Cro/C1-type_HTH"/>
</dbReference>
<dbReference type="InterPro" id="IPR036366">
    <property type="entry name" value="PGBDSf"/>
</dbReference>
<dbReference type="Gene3D" id="1.10.101.10">
    <property type="entry name" value="PGBD-like superfamily/PGBD"/>
    <property type="match status" value="1"/>
</dbReference>
<keyword evidence="2" id="KW-0812">Transmembrane</keyword>
<evidence type="ECO:0000256" key="2">
    <source>
        <dbReference type="SAM" id="Phobius"/>
    </source>
</evidence>
<feature type="compositionally biased region" description="Gly residues" evidence="1">
    <location>
        <begin position="101"/>
        <end position="111"/>
    </location>
</feature>
<dbReference type="InterPro" id="IPR002477">
    <property type="entry name" value="Peptidoglycan-bd-like"/>
</dbReference>
<feature type="region of interest" description="Disordered" evidence="1">
    <location>
        <begin position="87"/>
        <end position="142"/>
    </location>
</feature>
<keyword evidence="5" id="KW-1185">Reference proteome</keyword>
<dbReference type="EMBL" id="CP137524">
    <property type="protein sequence ID" value="WOT35145.1"/>
    <property type="molecule type" value="Genomic_DNA"/>
</dbReference>
<dbReference type="Pfam" id="PF13560">
    <property type="entry name" value="HTH_31"/>
    <property type="match status" value="1"/>
</dbReference>
<dbReference type="SMART" id="SM00530">
    <property type="entry name" value="HTH_XRE"/>
    <property type="match status" value="1"/>
</dbReference>
<evidence type="ECO:0000313" key="4">
    <source>
        <dbReference type="EMBL" id="WOT35145.1"/>
    </source>
</evidence>
<dbReference type="CDD" id="cd00093">
    <property type="entry name" value="HTH_XRE"/>
    <property type="match status" value="1"/>
</dbReference>
<dbReference type="Pfam" id="PF01471">
    <property type="entry name" value="PG_binding_1"/>
    <property type="match status" value="1"/>
</dbReference>
<reference evidence="4 5" key="2">
    <citation type="journal article" date="2024" name="Microb. Biotechnol.">
        <title>The involvement of multiple ABC transporters in daunorubicin efflux in Streptomyces coeruleorubidus.</title>
        <authorList>
            <person name="Dong J."/>
            <person name="Ning J."/>
            <person name="Tian Y."/>
            <person name="Li H."/>
            <person name="Chen H."/>
            <person name="Guan W."/>
        </authorList>
    </citation>
    <scope>NUCLEOTIDE SEQUENCE [LARGE SCALE GENOMIC DNA]</scope>
    <source>
        <strain evidence="4 5">CICC 11043</strain>
    </source>
</reference>
<name>A0ABZ0KBN2_STRC4</name>
<evidence type="ECO:0000313" key="5">
    <source>
        <dbReference type="Proteomes" id="UP001305002"/>
    </source>
</evidence>
<dbReference type="Proteomes" id="UP001305002">
    <property type="component" value="Chromosome"/>
</dbReference>
<feature type="domain" description="HTH cro/C1-type" evidence="3">
    <location>
        <begin position="21"/>
        <end position="75"/>
    </location>
</feature>
<keyword evidence="2" id="KW-1133">Transmembrane helix</keyword>
<dbReference type="InterPro" id="IPR036365">
    <property type="entry name" value="PGBD-like_sf"/>
</dbReference>
<reference evidence="4 5" key="1">
    <citation type="journal article" date="2021" name="J. Microbiol. Biotechnol.">
        <title>An Efficient Markerless Deletion System Suitable for the Industrial Strains of Streptomyces.</title>
        <authorList>
            <person name="Dong J."/>
            <person name="Wei J."/>
            <person name="Li H."/>
            <person name="Zhao S."/>
            <person name="Guan W."/>
        </authorList>
    </citation>
    <scope>NUCLEOTIDE SEQUENCE [LARGE SCALE GENOMIC DNA]</scope>
    <source>
        <strain evidence="4 5">CICC 11043</strain>
    </source>
</reference>
<sequence length="308" mass="31815">MSRWKGLPEELDPHVRQLVVRLRRVKDHSGLSLHRLAAKTGYSTSSWERYLAGRSLPPREAVEAMARLGGDDATRLLALHEVAAEAWGKGADRQSEPAGDGTAGEGTGGGPDPQSPPPGAKTGAKTGAGPGTEPVSDLGTELGTELGTDLRTELGAGAPRPHGRALRVTLIAGSVALVLAVAAAVLLAVRLTDGEGGAAAADLTASAATAPGSPEGSEPPRYTCRAERIDGRWYAGNSRTQKAILANGHAGPEVAEAQCLLRDAGLSPGAVDGIFGPHTERAVRALQKRAHLVVDGIIGPHTWKALRE</sequence>
<proteinExistence type="predicted"/>
<organism evidence="4 5">
    <name type="scientific">Streptomyces coeruleorubidus</name>
    <dbReference type="NCBI Taxonomy" id="116188"/>
    <lineage>
        <taxon>Bacteria</taxon>
        <taxon>Bacillati</taxon>
        <taxon>Actinomycetota</taxon>
        <taxon>Actinomycetes</taxon>
        <taxon>Kitasatosporales</taxon>
        <taxon>Streptomycetaceae</taxon>
        <taxon>Streptomyces</taxon>
    </lineage>
</organism>
<dbReference type="RefSeq" id="WP_317925596.1">
    <property type="nucleotide sequence ID" value="NZ_CP137524.1"/>
</dbReference>
<accession>A0ABZ0KBN2</accession>